<evidence type="ECO:0000259" key="2">
    <source>
        <dbReference type="PROSITE" id="PS50404"/>
    </source>
</evidence>
<dbReference type="PROSITE" id="PS50404">
    <property type="entry name" value="GST_NTER"/>
    <property type="match status" value="1"/>
</dbReference>
<dbReference type="InterPro" id="IPR036249">
    <property type="entry name" value="Thioredoxin-like_sf"/>
</dbReference>
<dbReference type="InterPro" id="IPR036282">
    <property type="entry name" value="Glutathione-S-Trfase_C_sf"/>
</dbReference>
<reference evidence="4" key="1">
    <citation type="submission" date="2008-12" db="EMBL/GenBank/DDBJ databases">
        <authorList>
            <person name="Zhang H."/>
            <person name="Lin S."/>
        </authorList>
    </citation>
    <scope>NUCLEOTIDE SEQUENCE</scope>
    <source>
        <strain evidence="4">CCMP1831</strain>
    </source>
</reference>
<dbReference type="EMBL" id="FJ600034">
    <property type="protein sequence ID" value="ACU45085.1"/>
    <property type="molecule type" value="mRNA"/>
</dbReference>
<dbReference type="PROSITE" id="PS50405">
    <property type="entry name" value="GST_CTER"/>
    <property type="match status" value="1"/>
</dbReference>
<dbReference type="GO" id="GO:0016740">
    <property type="term" value="F:transferase activity"/>
    <property type="evidence" value="ECO:0007669"/>
    <property type="project" value="UniProtKB-KW"/>
</dbReference>
<dbReference type="Gene3D" id="3.40.30.10">
    <property type="entry name" value="Glutaredoxin"/>
    <property type="match status" value="1"/>
</dbReference>
<dbReference type="PANTHER" id="PTHR44051:SF22">
    <property type="entry name" value="DISULFIDE-BOND OXIDOREDUCTASE YGHU"/>
    <property type="match status" value="1"/>
</dbReference>
<feature type="non-terminal residue" evidence="4">
    <location>
        <position position="1"/>
    </location>
</feature>
<evidence type="ECO:0000313" key="4">
    <source>
        <dbReference type="EMBL" id="ACU45085.1"/>
    </source>
</evidence>
<dbReference type="Pfam" id="PF13409">
    <property type="entry name" value="GST_N_2"/>
    <property type="match status" value="1"/>
</dbReference>
<dbReference type="InterPro" id="IPR010987">
    <property type="entry name" value="Glutathione-S-Trfase_C-like"/>
</dbReference>
<evidence type="ECO:0000256" key="1">
    <source>
        <dbReference type="ARBA" id="ARBA00007409"/>
    </source>
</evidence>
<dbReference type="InterPro" id="IPR004046">
    <property type="entry name" value="GST_C"/>
</dbReference>
<dbReference type="SFLD" id="SFLDG00358">
    <property type="entry name" value="Main_(cytGST)"/>
    <property type="match status" value="1"/>
</dbReference>
<dbReference type="Pfam" id="PF00043">
    <property type="entry name" value="GST_C"/>
    <property type="match status" value="1"/>
</dbReference>
<name>E8Z6K5_PFIPI</name>
<accession>E8Z6K5</accession>
<keyword evidence="4" id="KW-0808">Transferase</keyword>
<dbReference type="SFLD" id="SFLDS00019">
    <property type="entry name" value="Glutathione_Transferase_(cytos"/>
    <property type="match status" value="1"/>
</dbReference>
<organism evidence="4">
    <name type="scientific">Pfiesteria piscicida</name>
    <name type="common">Phantom dinoflagellate</name>
    <dbReference type="NCBI Taxonomy" id="71001"/>
    <lineage>
        <taxon>Eukaryota</taxon>
        <taxon>Sar</taxon>
        <taxon>Alveolata</taxon>
        <taxon>Dinophyceae</taxon>
        <taxon>Peridiniales</taxon>
        <taxon>Pfiesteriaceae</taxon>
        <taxon>Pfiesteria</taxon>
    </lineage>
</organism>
<dbReference type="AlphaFoldDB" id="E8Z6K5"/>
<dbReference type="Gene3D" id="1.20.1050.10">
    <property type="match status" value="1"/>
</dbReference>
<dbReference type="SFLD" id="SFLDG01151">
    <property type="entry name" value="Main.2:_Nu-like"/>
    <property type="match status" value="1"/>
</dbReference>
<dbReference type="InterPro" id="IPR004045">
    <property type="entry name" value="Glutathione_S-Trfase_N"/>
</dbReference>
<reference evidence="4" key="2">
    <citation type="book" date="2010" name="PROCEEDINGS OF 13TH INTERNATIONAL CONFERENCE ON HARMFUL ALGAE" publisher="International Society For The Study of Harmful Algae" city="Hong Kong, China">
        <title>Dinoflagellate meta-transcriptomics enabled by spliced leader.</title>
        <editorList>
            <person name="Unknown A."/>
        </editorList>
        <authorList>
            <person name="Lin S."/>
            <person name="Zhang H."/>
        </authorList>
    </citation>
    <scope>NUCLEOTIDE SEQUENCE</scope>
    <source>
        <strain evidence="4">CCMP1831</strain>
    </source>
</reference>
<feature type="domain" description="GST C-terminal" evidence="3">
    <location>
        <begin position="113"/>
        <end position="241"/>
    </location>
</feature>
<feature type="domain" description="GST N-terminal" evidence="2">
    <location>
        <begin position="19"/>
        <end position="109"/>
    </location>
</feature>
<evidence type="ECO:0000259" key="3">
    <source>
        <dbReference type="PROSITE" id="PS50405"/>
    </source>
</evidence>
<sequence>SINKPTAGAREERELPVGEHPIQLYSLATPNGQKVTILLEEIGEEKVKYDAYLINIMAGDQFTSGFVAVNPNSKIPAMIDRDGPGGKTVRVFESGNILQYLAEKYQSELLPSDPAERLEVFNWLYFQVGAGPYFGQFGHFYKYANEKIDYAINRYKMETQRLLDVLDKRLAETGAYLAGPNYSIADIAWFPWVRCIDTGYSAWEEIGVDEYKNVRAWFDKISARPAVEKGLRINSSSDNGIREYHSASSSSS</sequence>
<dbReference type="CDD" id="cd03048">
    <property type="entry name" value="GST_N_Ure2p_like"/>
    <property type="match status" value="1"/>
</dbReference>
<comment type="similarity">
    <text evidence="1">Belongs to the GST superfamily.</text>
</comment>
<dbReference type="PANTHER" id="PTHR44051">
    <property type="entry name" value="GLUTATHIONE S-TRANSFERASE-RELATED"/>
    <property type="match status" value="1"/>
</dbReference>
<dbReference type="SUPFAM" id="SSF52833">
    <property type="entry name" value="Thioredoxin-like"/>
    <property type="match status" value="1"/>
</dbReference>
<dbReference type="SUPFAM" id="SSF47616">
    <property type="entry name" value="GST C-terminal domain-like"/>
    <property type="match status" value="1"/>
</dbReference>
<protein>
    <submittedName>
        <fullName evidence="4">Glutathione S-transferase</fullName>
    </submittedName>
</protein>
<proteinExistence type="evidence at transcript level"/>
<dbReference type="InterPro" id="IPR040079">
    <property type="entry name" value="Glutathione_S-Trfase"/>
</dbReference>